<comment type="pathway">
    <text evidence="6">Cofactor biosynthesis; adenosylcobalamin biosynthesis; adenosylcobalamin from cob(II)yrinate a,c-diamide: step 5/7.</text>
</comment>
<dbReference type="EMBL" id="WHNX01000032">
    <property type="protein sequence ID" value="MPW26931.1"/>
    <property type="molecule type" value="Genomic_DNA"/>
</dbReference>
<evidence type="ECO:0000256" key="2">
    <source>
        <dbReference type="ARBA" id="ARBA00000711"/>
    </source>
</evidence>
<dbReference type="AlphaFoldDB" id="A0A6A7KCA6"/>
<evidence type="ECO:0000256" key="1">
    <source>
        <dbReference type="ARBA" id="ARBA00000312"/>
    </source>
</evidence>
<evidence type="ECO:0000256" key="7">
    <source>
        <dbReference type="ARBA" id="ARBA00007490"/>
    </source>
</evidence>
<keyword evidence="10" id="KW-0169">Cobalamin biosynthesis</keyword>
<keyword evidence="13 20" id="KW-0418">Kinase</keyword>
<keyword evidence="15 19" id="KW-0342">GTP-binding</keyword>
<evidence type="ECO:0000256" key="4">
    <source>
        <dbReference type="ARBA" id="ARBA00003889"/>
    </source>
</evidence>
<dbReference type="RefSeq" id="WP_152806146.1">
    <property type="nucleotide sequence ID" value="NZ_WHNX01000032.1"/>
</dbReference>
<comment type="similarity">
    <text evidence="7">Belongs to the CobU/CobP family.</text>
</comment>
<evidence type="ECO:0000256" key="13">
    <source>
        <dbReference type="ARBA" id="ARBA00022777"/>
    </source>
</evidence>
<proteinExistence type="inferred from homology"/>
<evidence type="ECO:0000256" key="17">
    <source>
        <dbReference type="ARBA" id="ARBA00030571"/>
    </source>
</evidence>
<protein>
    <recommendedName>
        <fullName evidence="16">Adenosylcobinamide kinase</fullName>
        <ecNumber evidence="8">2.7.1.156</ecNumber>
        <ecNumber evidence="9">2.7.7.62</ecNumber>
    </recommendedName>
    <alternativeName>
        <fullName evidence="17">Adenosylcobinamide-phosphate guanylyltransferase</fullName>
    </alternativeName>
</protein>
<dbReference type="UniPathway" id="UPA00148">
    <property type="reaction ID" value="UER00236"/>
</dbReference>
<evidence type="ECO:0000256" key="12">
    <source>
        <dbReference type="ARBA" id="ARBA00022741"/>
    </source>
</evidence>
<dbReference type="EC" id="2.7.7.62" evidence="9"/>
<feature type="binding site" evidence="19">
    <location>
        <position position="85"/>
    </location>
    <ligand>
        <name>GTP</name>
        <dbReference type="ChEBI" id="CHEBI:37565"/>
    </ligand>
</feature>
<dbReference type="EC" id="2.7.1.156" evidence="8"/>
<keyword evidence="12 19" id="KW-0547">Nucleotide-binding</keyword>
<dbReference type="InterPro" id="IPR027417">
    <property type="entry name" value="P-loop_NTPase"/>
</dbReference>
<comment type="catalytic activity">
    <reaction evidence="2">
        <text>adenosylcob(III)inamide phosphate + GTP + H(+) = adenosylcob(III)inamide-GDP + diphosphate</text>
        <dbReference type="Rhea" id="RHEA:22712"/>
        <dbReference type="ChEBI" id="CHEBI:15378"/>
        <dbReference type="ChEBI" id="CHEBI:33019"/>
        <dbReference type="ChEBI" id="CHEBI:37565"/>
        <dbReference type="ChEBI" id="CHEBI:58502"/>
        <dbReference type="ChEBI" id="CHEBI:60487"/>
        <dbReference type="EC" id="2.7.7.62"/>
    </reaction>
</comment>
<dbReference type="Proteomes" id="UP000440004">
    <property type="component" value="Unassembled WGS sequence"/>
</dbReference>
<dbReference type="GO" id="GO:0009236">
    <property type="term" value="P:cobalamin biosynthetic process"/>
    <property type="evidence" value="ECO:0007669"/>
    <property type="project" value="UniProtKB-UniPathway"/>
</dbReference>
<name>A0A6A7KCA6_9FIRM</name>
<evidence type="ECO:0000256" key="3">
    <source>
        <dbReference type="ARBA" id="ARBA00001522"/>
    </source>
</evidence>
<keyword evidence="11 20" id="KW-0808">Transferase</keyword>
<dbReference type="GO" id="GO:0043752">
    <property type="term" value="F:adenosylcobinamide kinase activity"/>
    <property type="evidence" value="ECO:0007669"/>
    <property type="project" value="UniProtKB-EC"/>
</dbReference>
<feature type="active site" description="GMP-histidine intermediate" evidence="18">
    <location>
        <position position="50"/>
    </location>
</feature>
<feature type="binding site" evidence="19">
    <location>
        <begin position="9"/>
        <end position="16"/>
    </location>
    <ligand>
        <name>GTP</name>
        <dbReference type="ChEBI" id="CHEBI:37565"/>
    </ligand>
</feature>
<dbReference type="PANTHER" id="PTHR34848">
    <property type="match status" value="1"/>
</dbReference>
<sequence>MGRITFITGGARSGKSTYAEKLARESNKKVAYIATSIAFDDGMKNRIKKHREQRPKEWKTIEKYRDFDKISEINEYEQSEILLVDCVTVMLNNLMFYSGLDFDTCTVEEVDILEKEILLEVEKLLRLSSQKDMIVVSNELGMGLVPAYKMGSYYRDIAGRINQLVASRADDVFLVVSGLQIKLK</sequence>
<evidence type="ECO:0000313" key="20">
    <source>
        <dbReference type="EMBL" id="MPW26931.1"/>
    </source>
</evidence>
<gene>
    <name evidence="20" type="primary">cobU</name>
    <name evidence="20" type="ORF">GC105_14185</name>
</gene>
<evidence type="ECO:0000313" key="21">
    <source>
        <dbReference type="Proteomes" id="UP000440004"/>
    </source>
</evidence>
<evidence type="ECO:0000256" key="10">
    <source>
        <dbReference type="ARBA" id="ARBA00022573"/>
    </source>
</evidence>
<feature type="binding site" evidence="19">
    <location>
        <begin position="51"/>
        <end position="54"/>
    </location>
    <ligand>
        <name>GTP</name>
        <dbReference type="ChEBI" id="CHEBI:37565"/>
    </ligand>
</feature>
<keyword evidence="14" id="KW-0067">ATP-binding</keyword>
<evidence type="ECO:0000256" key="14">
    <source>
        <dbReference type="ARBA" id="ARBA00022840"/>
    </source>
</evidence>
<dbReference type="GO" id="GO:0005524">
    <property type="term" value="F:ATP binding"/>
    <property type="evidence" value="ECO:0007669"/>
    <property type="project" value="UniProtKB-KW"/>
</dbReference>
<dbReference type="InterPro" id="IPR003203">
    <property type="entry name" value="CobU/CobP"/>
</dbReference>
<comment type="catalytic activity">
    <reaction evidence="3">
        <text>adenosylcob(III)inamide + GTP = adenosylcob(III)inamide phosphate + GDP + H(+)</text>
        <dbReference type="Rhea" id="RHEA:15765"/>
        <dbReference type="ChEBI" id="CHEBI:2480"/>
        <dbReference type="ChEBI" id="CHEBI:15378"/>
        <dbReference type="ChEBI" id="CHEBI:37565"/>
        <dbReference type="ChEBI" id="CHEBI:58189"/>
        <dbReference type="ChEBI" id="CHEBI:58502"/>
        <dbReference type="EC" id="2.7.1.156"/>
    </reaction>
</comment>
<evidence type="ECO:0000256" key="8">
    <source>
        <dbReference type="ARBA" id="ARBA00012016"/>
    </source>
</evidence>
<comment type="catalytic activity">
    <reaction evidence="1">
        <text>adenosylcob(III)inamide + ATP = adenosylcob(III)inamide phosphate + ADP + H(+)</text>
        <dbReference type="Rhea" id="RHEA:15769"/>
        <dbReference type="ChEBI" id="CHEBI:2480"/>
        <dbReference type="ChEBI" id="CHEBI:15378"/>
        <dbReference type="ChEBI" id="CHEBI:30616"/>
        <dbReference type="ChEBI" id="CHEBI:58502"/>
        <dbReference type="ChEBI" id="CHEBI:456216"/>
        <dbReference type="EC" id="2.7.1.156"/>
    </reaction>
</comment>
<evidence type="ECO:0000256" key="15">
    <source>
        <dbReference type="ARBA" id="ARBA00023134"/>
    </source>
</evidence>
<evidence type="ECO:0000256" key="6">
    <source>
        <dbReference type="ARBA" id="ARBA00005159"/>
    </source>
</evidence>
<dbReference type="SUPFAM" id="SSF52540">
    <property type="entry name" value="P-loop containing nucleoside triphosphate hydrolases"/>
    <property type="match status" value="1"/>
</dbReference>
<evidence type="ECO:0000256" key="11">
    <source>
        <dbReference type="ARBA" id="ARBA00022679"/>
    </source>
</evidence>
<evidence type="ECO:0000256" key="19">
    <source>
        <dbReference type="PIRSR" id="PIRSR006135-2"/>
    </source>
</evidence>
<dbReference type="Gene3D" id="3.40.50.300">
    <property type="entry name" value="P-loop containing nucleotide triphosphate hydrolases"/>
    <property type="match status" value="1"/>
</dbReference>
<dbReference type="PANTHER" id="PTHR34848:SF1">
    <property type="entry name" value="BIFUNCTIONAL ADENOSYLCOBALAMIN BIOSYNTHESIS PROTEIN COBU"/>
    <property type="match status" value="1"/>
</dbReference>
<dbReference type="PIRSF" id="PIRSF006135">
    <property type="entry name" value="CobU"/>
    <property type="match status" value="1"/>
</dbReference>
<keyword evidence="21" id="KW-1185">Reference proteome</keyword>
<dbReference type="GO" id="GO:0005525">
    <property type="term" value="F:GTP binding"/>
    <property type="evidence" value="ECO:0007669"/>
    <property type="project" value="UniProtKB-KW"/>
</dbReference>
<comment type="function">
    <text evidence="4">Catalyzes ATP-dependent phosphorylation of adenosylcobinamide and addition of GMP to adenosylcobinamide phosphate.</text>
</comment>
<dbReference type="GO" id="GO:0008820">
    <property type="term" value="F:cobinamide phosphate guanylyltransferase activity"/>
    <property type="evidence" value="ECO:0007669"/>
    <property type="project" value="UniProtKB-EC"/>
</dbReference>
<comment type="pathway">
    <text evidence="5">Cofactor biosynthesis; adenosylcobalamin biosynthesis; adenosylcobalamin from cob(II)yrinate a,c-diamide: step 6/7.</text>
</comment>
<evidence type="ECO:0000256" key="5">
    <source>
        <dbReference type="ARBA" id="ARBA00004692"/>
    </source>
</evidence>
<comment type="caution">
    <text evidence="20">The sequence shown here is derived from an EMBL/GenBank/DDBJ whole genome shotgun (WGS) entry which is preliminary data.</text>
</comment>
<accession>A0A6A7KCA6</accession>
<keyword evidence="20" id="KW-0548">Nucleotidyltransferase</keyword>
<evidence type="ECO:0000256" key="9">
    <source>
        <dbReference type="ARBA" id="ARBA00012523"/>
    </source>
</evidence>
<evidence type="ECO:0000256" key="16">
    <source>
        <dbReference type="ARBA" id="ARBA00029570"/>
    </source>
</evidence>
<organism evidence="20 21">
    <name type="scientific">Alkalibaculum sporogenes</name>
    <dbReference type="NCBI Taxonomy" id="2655001"/>
    <lineage>
        <taxon>Bacteria</taxon>
        <taxon>Bacillati</taxon>
        <taxon>Bacillota</taxon>
        <taxon>Clostridia</taxon>
        <taxon>Eubacteriales</taxon>
        <taxon>Eubacteriaceae</taxon>
        <taxon>Alkalibaculum</taxon>
    </lineage>
</organism>
<dbReference type="NCBIfam" id="NF004469">
    <property type="entry name" value="PRK05800.1"/>
    <property type="match status" value="1"/>
</dbReference>
<dbReference type="Pfam" id="PF02283">
    <property type="entry name" value="CobU"/>
    <property type="match status" value="1"/>
</dbReference>
<feature type="binding site" evidence="19">
    <location>
        <begin position="34"/>
        <end position="36"/>
    </location>
    <ligand>
        <name>GTP</name>
        <dbReference type="ChEBI" id="CHEBI:37565"/>
    </ligand>
</feature>
<evidence type="ECO:0000256" key="18">
    <source>
        <dbReference type="PIRSR" id="PIRSR006135-1"/>
    </source>
</evidence>
<feature type="binding site" evidence="19">
    <location>
        <position position="62"/>
    </location>
    <ligand>
        <name>GTP</name>
        <dbReference type="ChEBI" id="CHEBI:37565"/>
    </ligand>
</feature>
<reference evidence="20 21" key="1">
    <citation type="submission" date="2019-10" db="EMBL/GenBank/DDBJ databases">
        <title>Alkalibaculum tamaniensis sp.nov., a new alkaliphilic acetogen, isolated on methoxylated aromatics from a mud volcano.</title>
        <authorList>
            <person name="Khomyakova M.A."/>
            <person name="Merkel A.Y."/>
            <person name="Bonch-Osmolovskaya E.A."/>
            <person name="Slobodkin A.I."/>
        </authorList>
    </citation>
    <scope>NUCLEOTIDE SEQUENCE [LARGE SCALE GENOMIC DNA]</scope>
    <source>
        <strain evidence="20 21">M08DMB</strain>
    </source>
</reference>
<dbReference type="CDD" id="cd00544">
    <property type="entry name" value="CobU"/>
    <property type="match status" value="1"/>
</dbReference>